<dbReference type="Proteomes" id="UP000298438">
    <property type="component" value="Unassembled WGS sequence"/>
</dbReference>
<dbReference type="InterPro" id="IPR031982">
    <property type="entry name" value="PilE-like"/>
</dbReference>
<reference evidence="1 2" key="1">
    <citation type="submission" date="2019-03" db="EMBL/GenBank/DDBJ databases">
        <title>Draft Genome Sequence of Massilia arenosa sp. nov., a Novel Massilia Species Isolated from a Sandy-loam Maize Soil.</title>
        <authorList>
            <person name="Raths R."/>
            <person name="Peta V."/>
            <person name="Bucking H."/>
        </authorList>
    </citation>
    <scope>NUCLEOTIDE SEQUENCE [LARGE SCALE GENOMIC DNA]</scope>
    <source>
        <strain evidence="1 2">MC02</strain>
    </source>
</reference>
<sequence>MRARGFSLTEVLVVLAIVGILASVAYPSYAGYVIRARRTEGQLALIDAMQKEERYYSQHNTYLAFSRDGDDTDAGAAQLHWYSGASADKSAYEIQAAACEGGTLRQCVVLRAIPGTRAVDPAFRDPECGTLSLHSSGERTASGPANGCWP</sequence>
<dbReference type="Pfam" id="PF16732">
    <property type="entry name" value="ComP_DUS"/>
    <property type="match status" value="1"/>
</dbReference>
<protein>
    <submittedName>
        <fullName evidence="1">Type IV pilin protein</fullName>
    </submittedName>
</protein>
<accession>A0A4Y9SIT7</accession>
<dbReference type="SUPFAM" id="SSF54523">
    <property type="entry name" value="Pili subunits"/>
    <property type="match status" value="1"/>
</dbReference>
<dbReference type="OrthoDB" id="8592370at2"/>
<dbReference type="InterPro" id="IPR045584">
    <property type="entry name" value="Pilin-like"/>
</dbReference>
<proteinExistence type="predicted"/>
<name>A0A4Y9SIT7_9BURK</name>
<dbReference type="AlphaFoldDB" id="A0A4Y9SIT7"/>
<gene>
    <name evidence="1" type="ORF">E4L96_08145</name>
</gene>
<dbReference type="PANTHER" id="PTHR30093">
    <property type="entry name" value="GENERAL SECRETION PATHWAY PROTEIN G"/>
    <property type="match status" value="1"/>
</dbReference>
<dbReference type="PANTHER" id="PTHR30093:SF47">
    <property type="entry name" value="TYPE IV PILUS NON-CORE MINOR PILIN PILE"/>
    <property type="match status" value="1"/>
</dbReference>
<dbReference type="Pfam" id="PF07963">
    <property type="entry name" value="N_methyl"/>
    <property type="match status" value="1"/>
</dbReference>
<organism evidence="1 2">
    <name type="scientific">Zemynaea arenosa</name>
    <dbReference type="NCBI Taxonomy" id="2561931"/>
    <lineage>
        <taxon>Bacteria</taxon>
        <taxon>Pseudomonadati</taxon>
        <taxon>Pseudomonadota</taxon>
        <taxon>Betaproteobacteria</taxon>
        <taxon>Burkholderiales</taxon>
        <taxon>Oxalobacteraceae</taxon>
        <taxon>Telluria group</taxon>
        <taxon>Zemynaea</taxon>
    </lineage>
</organism>
<dbReference type="EMBL" id="SPVF01000108">
    <property type="protein sequence ID" value="TFW22257.1"/>
    <property type="molecule type" value="Genomic_DNA"/>
</dbReference>
<evidence type="ECO:0000313" key="2">
    <source>
        <dbReference type="Proteomes" id="UP000298438"/>
    </source>
</evidence>
<comment type="caution">
    <text evidence="1">The sequence shown here is derived from an EMBL/GenBank/DDBJ whole genome shotgun (WGS) entry which is preliminary data.</text>
</comment>
<dbReference type="InterPro" id="IPR012902">
    <property type="entry name" value="N_methyl_site"/>
</dbReference>
<dbReference type="GO" id="GO:0043683">
    <property type="term" value="P:type IV pilus assembly"/>
    <property type="evidence" value="ECO:0007669"/>
    <property type="project" value="InterPro"/>
</dbReference>
<dbReference type="Gene3D" id="3.30.700.10">
    <property type="entry name" value="Glycoprotein, Type 4 Pilin"/>
    <property type="match status" value="1"/>
</dbReference>
<dbReference type="NCBIfam" id="TIGR02532">
    <property type="entry name" value="IV_pilin_GFxxxE"/>
    <property type="match status" value="1"/>
</dbReference>
<keyword evidence="2" id="KW-1185">Reference proteome</keyword>
<evidence type="ECO:0000313" key="1">
    <source>
        <dbReference type="EMBL" id="TFW22257.1"/>
    </source>
</evidence>